<evidence type="ECO:0000313" key="3">
    <source>
        <dbReference type="Proteomes" id="UP000030669"/>
    </source>
</evidence>
<protein>
    <submittedName>
        <fullName evidence="2">Uncharacterized protein</fullName>
    </submittedName>
</protein>
<reference evidence="2 3" key="1">
    <citation type="journal article" date="2012" name="Science">
        <title>The Paleozoic origin of enzymatic lignin decomposition reconstructed from 31 fungal genomes.</title>
        <authorList>
            <person name="Floudas D."/>
            <person name="Binder M."/>
            <person name="Riley R."/>
            <person name="Barry K."/>
            <person name="Blanchette R.A."/>
            <person name="Henrissat B."/>
            <person name="Martinez A.T."/>
            <person name="Otillar R."/>
            <person name="Spatafora J.W."/>
            <person name="Yadav J.S."/>
            <person name="Aerts A."/>
            <person name="Benoit I."/>
            <person name="Boyd A."/>
            <person name="Carlson A."/>
            <person name="Copeland A."/>
            <person name="Coutinho P.M."/>
            <person name="de Vries R.P."/>
            <person name="Ferreira P."/>
            <person name="Findley K."/>
            <person name="Foster B."/>
            <person name="Gaskell J."/>
            <person name="Glotzer D."/>
            <person name="Gorecki P."/>
            <person name="Heitman J."/>
            <person name="Hesse C."/>
            <person name="Hori C."/>
            <person name="Igarashi K."/>
            <person name="Jurgens J.A."/>
            <person name="Kallen N."/>
            <person name="Kersten P."/>
            <person name="Kohler A."/>
            <person name="Kuees U."/>
            <person name="Kumar T.K.A."/>
            <person name="Kuo A."/>
            <person name="LaButti K."/>
            <person name="Larrondo L.F."/>
            <person name="Lindquist E."/>
            <person name="Ling A."/>
            <person name="Lombard V."/>
            <person name="Lucas S."/>
            <person name="Lundell T."/>
            <person name="Martin R."/>
            <person name="McLaughlin D.J."/>
            <person name="Morgenstern I."/>
            <person name="Morin E."/>
            <person name="Murat C."/>
            <person name="Nagy L.G."/>
            <person name="Nolan M."/>
            <person name="Ohm R.A."/>
            <person name="Patyshakuliyeva A."/>
            <person name="Rokas A."/>
            <person name="Ruiz-Duenas F.J."/>
            <person name="Sabat G."/>
            <person name="Salamov A."/>
            <person name="Samejima M."/>
            <person name="Schmutz J."/>
            <person name="Slot J.C."/>
            <person name="St John F."/>
            <person name="Stenlid J."/>
            <person name="Sun H."/>
            <person name="Sun S."/>
            <person name="Syed K."/>
            <person name="Tsang A."/>
            <person name="Wiebenga A."/>
            <person name="Young D."/>
            <person name="Pisabarro A."/>
            <person name="Eastwood D.C."/>
            <person name="Martin F."/>
            <person name="Cullen D."/>
            <person name="Grigoriev I.V."/>
            <person name="Hibbett D.S."/>
        </authorList>
    </citation>
    <scope>NUCLEOTIDE SEQUENCE [LARGE SCALE GENOMIC DNA]</scope>
    <source>
        <strain evidence="2 3">ATCC 11539</strain>
    </source>
</reference>
<dbReference type="RefSeq" id="XP_007864182.1">
    <property type="nucleotide sequence ID" value="XM_007865991.1"/>
</dbReference>
<name>S7QAU6_GLOTA</name>
<dbReference type="EMBL" id="KB469299">
    <property type="protein sequence ID" value="EPQ57016.1"/>
    <property type="molecule type" value="Genomic_DNA"/>
</dbReference>
<evidence type="ECO:0000313" key="2">
    <source>
        <dbReference type="EMBL" id="EPQ57016.1"/>
    </source>
</evidence>
<dbReference type="HOGENOM" id="CLU_1570803_0_0_1"/>
<dbReference type="OrthoDB" id="3310192at2759"/>
<proteinExistence type="predicted"/>
<evidence type="ECO:0000256" key="1">
    <source>
        <dbReference type="SAM" id="MobiDB-lite"/>
    </source>
</evidence>
<dbReference type="KEGG" id="gtr:GLOTRDRAFT_99205"/>
<feature type="region of interest" description="Disordered" evidence="1">
    <location>
        <begin position="1"/>
        <end position="29"/>
    </location>
</feature>
<keyword evidence="3" id="KW-1185">Reference proteome</keyword>
<organism evidence="2 3">
    <name type="scientific">Gloeophyllum trabeum (strain ATCC 11539 / FP-39264 / Madison 617)</name>
    <name type="common">Brown rot fungus</name>
    <dbReference type="NCBI Taxonomy" id="670483"/>
    <lineage>
        <taxon>Eukaryota</taxon>
        <taxon>Fungi</taxon>
        <taxon>Dikarya</taxon>
        <taxon>Basidiomycota</taxon>
        <taxon>Agaricomycotina</taxon>
        <taxon>Agaricomycetes</taxon>
        <taxon>Gloeophyllales</taxon>
        <taxon>Gloeophyllaceae</taxon>
        <taxon>Gloeophyllum</taxon>
    </lineage>
</organism>
<accession>S7QAU6</accession>
<dbReference type="GeneID" id="19310070"/>
<dbReference type="Proteomes" id="UP000030669">
    <property type="component" value="Unassembled WGS sequence"/>
</dbReference>
<dbReference type="AlphaFoldDB" id="S7QAU6"/>
<sequence length="177" mass="19846">MLKSNVFRSPRIVPPRHKPTRPPKPDPGVGDLWLQTADLSPANALLFQHGDFASELVFCEMFMLRIPDPDPSKFFAELDTYCLYAAISVPVDSGVPSRHRASPVAIVEKWVGCREVQDSPGWTHWVPGKAQRFIESRSDACEIFAMLADTDNNVQVVYSCSRCLRMARVRVGRVCLS</sequence>
<gene>
    <name evidence="2" type="ORF">GLOTRDRAFT_99205</name>
</gene>
<dbReference type="eggNOG" id="ENOG502RR5E">
    <property type="taxonomic scope" value="Eukaryota"/>
</dbReference>